<dbReference type="PANTHER" id="PTHR43452:SF1">
    <property type="entry name" value="PYRUVATE DECARBOXYLASE C186.09-RELATED"/>
    <property type="match status" value="1"/>
</dbReference>
<dbReference type="CDD" id="cd07038">
    <property type="entry name" value="TPP_PYR_PDC_IPDC_like"/>
    <property type="match status" value="1"/>
</dbReference>
<dbReference type="InterPro" id="IPR012000">
    <property type="entry name" value="Thiamin_PyroP_enz_cen_dom"/>
</dbReference>
<dbReference type="GO" id="GO:0030976">
    <property type="term" value="F:thiamine pyrophosphate binding"/>
    <property type="evidence" value="ECO:0007669"/>
    <property type="project" value="InterPro"/>
</dbReference>
<evidence type="ECO:0000256" key="10">
    <source>
        <dbReference type="ARBA" id="ARBA00023052"/>
    </source>
</evidence>
<dbReference type="GO" id="GO:0004737">
    <property type="term" value="F:pyruvate decarboxylase activity"/>
    <property type="evidence" value="ECO:0007669"/>
    <property type="project" value="UniProtKB-EC"/>
</dbReference>
<dbReference type="InterPro" id="IPR029035">
    <property type="entry name" value="DHS-like_NAD/FAD-binding_dom"/>
</dbReference>
<dbReference type="InterPro" id="IPR011766">
    <property type="entry name" value="TPP_enzyme_TPP-bd"/>
</dbReference>
<dbReference type="InterPro" id="IPR012110">
    <property type="entry name" value="PDC/IPDC-like"/>
</dbReference>
<dbReference type="GO" id="GO:0000949">
    <property type="term" value="P:aromatic amino acid family catabolic process to alcohol via Ehrlich pathway"/>
    <property type="evidence" value="ECO:0007669"/>
    <property type="project" value="TreeGrafter"/>
</dbReference>
<dbReference type="SUPFAM" id="SSF52518">
    <property type="entry name" value="Thiamin diphosphate-binding fold (THDP-binding)"/>
    <property type="match status" value="2"/>
</dbReference>
<comment type="cofactor">
    <cofactor evidence="2">
        <name>a metal cation</name>
        <dbReference type="ChEBI" id="CHEBI:25213"/>
    </cofactor>
</comment>
<dbReference type="CDD" id="cd02005">
    <property type="entry name" value="TPP_PDC_IPDC"/>
    <property type="match status" value="1"/>
</dbReference>
<dbReference type="InterPro" id="IPR029061">
    <property type="entry name" value="THDP-binding"/>
</dbReference>
<evidence type="ECO:0000256" key="13">
    <source>
        <dbReference type="RuleBase" id="RU362132"/>
    </source>
</evidence>
<evidence type="ECO:0000256" key="3">
    <source>
        <dbReference type="ARBA" id="ARBA00001964"/>
    </source>
</evidence>
<dbReference type="SUPFAM" id="SSF52467">
    <property type="entry name" value="DHS-like NAD/FAD-binding domain"/>
    <property type="match status" value="1"/>
</dbReference>
<comment type="cofactor">
    <cofactor evidence="12">
        <name>Mg(2+)</name>
        <dbReference type="ChEBI" id="CHEBI:18420"/>
    </cofactor>
    <text evidence="12">Binds 1 Mg(2+) per subunit.</text>
</comment>
<feature type="domain" description="Thiamine pyrophosphate enzyme TPP-binding" evidence="15">
    <location>
        <begin position="397"/>
        <end position="531"/>
    </location>
</feature>
<dbReference type="PANTHER" id="PTHR43452">
    <property type="entry name" value="PYRUVATE DECARBOXYLASE"/>
    <property type="match status" value="1"/>
</dbReference>
<keyword evidence="9 12" id="KW-0460">Magnesium</keyword>
<dbReference type="PIRSF" id="PIRSF036565">
    <property type="entry name" value="Pyruvt_ip_decrb"/>
    <property type="match status" value="1"/>
</dbReference>
<evidence type="ECO:0000256" key="11">
    <source>
        <dbReference type="ARBA" id="ARBA00023239"/>
    </source>
</evidence>
<accession>A0AAD4CAM8</accession>
<keyword evidence="18" id="KW-1185">Reference proteome</keyword>
<evidence type="ECO:0000259" key="14">
    <source>
        <dbReference type="Pfam" id="PF00205"/>
    </source>
</evidence>
<evidence type="ECO:0000256" key="1">
    <source>
        <dbReference type="ARBA" id="ARBA00001041"/>
    </source>
</evidence>
<dbReference type="EMBL" id="VCAU01000200">
    <property type="protein sequence ID" value="KAF9882949.1"/>
    <property type="molecule type" value="Genomic_DNA"/>
</dbReference>
<evidence type="ECO:0000259" key="15">
    <source>
        <dbReference type="Pfam" id="PF02775"/>
    </source>
</evidence>
<dbReference type="EC" id="4.1.1.1" evidence="5"/>
<keyword evidence="8" id="KW-0210">Decarboxylase</keyword>
<dbReference type="Pfam" id="PF00205">
    <property type="entry name" value="TPP_enzyme_M"/>
    <property type="match status" value="1"/>
</dbReference>
<feature type="domain" description="Thiamine pyrophosphate enzyme N-terminal TPP-binding" evidence="16">
    <location>
        <begin position="3"/>
        <end position="116"/>
    </location>
</feature>
<feature type="domain" description="Thiamine pyrophosphate enzyme central" evidence="14">
    <location>
        <begin position="198"/>
        <end position="314"/>
    </location>
</feature>
<dbReference type="AlphaFoldDB" id="A0AAD4CAM8"/>
<evidence type="ECO:0000256" key="12">
    <source>
        <dbReference type="PIRSR" id="PIRSR036565-2"/>
    </source>
</evidence>
<organism evidence="17 18">
    <name type="scientific">Aspergillus nanangensis</name>
    <dbReference type="NCBI Taxonomy" id="2582783"/>
    <lineage>
        <taxon>Eukaryota</taxon>
        <taxon>Fungi</taxon>
        <taxon>Dikarya</taxon>
        <taxon>Ascomycota</taxon>
        <taxon>Pezizomycotina</taxon>
        <taxon>Eurotiomycetes</taxon>
        <taxon>Eurotiomycetidae</taxon>
        <taxon>Eurotiales</taxon>
        <taxon>Aspergillaceae</taxon>
        <taxon>Aspergillus</taxon>
        <taxon>Aspergillus subgen. Circumdati</taxon>
    </lineage>
</organism>
<dbReference type="Proteomes" id="UP001194746">
    <property type="component" value="Unassembled WGS sequence"/>
</dbReference>
<dbReference type="Gene3D" id="3.40.50.1220">
    <property type="entry name" value="TPP-binding domain"/>
    <property type="match status" value="1"/>
</dbReference>
<dbReference type="FunFam" id="3.40.50.1220:FF:000009">
    <property type="entry name" value="Pyruvate decarboxylase 1"/>
    <property type="match status" value="1"/>
</dbReference>
<evidence type="ECO:0000256" key="7">
    <source>
        <dbReference type="ARBA" id="ARBA00022723"/>
    </source>
</evidence>
<reference evidence="17" key="2">
    <citation type="submission" date="2020-02" db="EMBL/GenBank/DDBJ databases">
        <authorList>
            <person name="Gilchrist C.L.M."/>
            <person name="Chooi Y.-H."/>
        </authorList>
    </citation>
    <scope>NUCLEOTIDE SEQUENCE</scope>
    <source>
        <strain evidence="17">MST-FP2251</strain>
    </source>
</reference>
<keyword evidence="11" id="KW-0456">Lyase</keyword>
<comment type="cofactor">
    <cofactor evidence="3">
        <name>thiamine diphosphate</name>
        <dbReference type="ChEBI" id="CHEBI:58937"/>
    </cofactor>
</comment>
<reference evidence="17" key="1">
    <citation type="journal article" date="2019" name="Beilstein J. Org. Chem.">
        <title>Nanangenines: drimane sesquiterpenoids as the dominant metabolite cohort of a novel Australian fungus, Aspergillus nanangensis.</title>
        <authorList>
            <person name="Lacey H.J."/>
            <person name="Gilchrist C.L.M."/>
            <person name="Crombie A."/>
            <person name="Kalaitzis J.A."/>
            <person name="Vuong D."/>
            <person name="Rutledge P.J."/>
            <person name="Turner P."/>
            <person name="Pitt J.I."/>
            <person name="Lacey E."/>
            <person name="Chooi Y.H."/>
            <person name="Piggott A.M."/>
        </authorList>
    </citation>
    <scope>NUCLEOTIDE SEQUENCE</scope>
    <source>
        <strain evidence="17">MST-FP2251</strain>
    </source>
</reference>
<feature type="binding site" evidence="12">
    <location>
        <position position="465"/>
    </location>
    <ligand>
        <name>Mg(2+)</name>
        <dbReference type="ChEBI" id="CHEBI:18420"/>
    </ligand>
</feature>
<evidence type="ECO:0000313" key="18">
    <source>
        <dbReference type="Proteomes" id="UP001194746"/>
    </source>
</evidence>
<comment type="caution">
    <text evidence="17">The sequence shown here is derived from an EMBL/GenBank/DDBJ whole genome shotgun (WGS) entry which is preliminary data.</text>
</comment>
<name>A0AAD4CAM8_ASPNN</name>
<keyword evidence="10 13" id="KW-0786">Thiamine pyrophosphate</keyword>
<proteinExistence type="inferred from homology"/>
<evidence type="ECO:0000256" key="6">
    <source>
        <dbReference type="ARBA" id="ARBA00014422"/>
    </source>
</evidence>
<dbReference type="FunFam" id="3.40.50.970:FF:000024">
    <property type="entry name" value="Pyruvate decarboxylase isozyme"/>
    <property type="match status" value="1"/>
</dbReference>
<feature type="binding site" evidence="12">
    <location>
        <position position="438"/>
    </location>
    <ligand>
        <name>Mg(2+)</name>
        <dbReference type="ChEBI" id="CHEBI:18420"/>
    </ligand>
</feature>
<evidence type="ECO:0000256" key="2">
    <source>
        <dbReference type="ARBA" id="ARBA00001920"/>
    </source>
</evidence>
<dbReference type="InterPro" id="IPR047214">
    <property type="entry name" value="TPP_PDC_IPDC"/>
</dbReference>
<dbReference type="GO" id="GO:0000287">
    <property type="term" value="F:magnesium ion binding"/>
    <property type="evidence" value="ECO:0007669"/>
    <property type="project" value="InterPro"/>
</dbReference>
<evidence type="ECO:0000256" key="4">
    <source>
        <dbReference type="ARBA" id="ARBA00007812"/>
    </source>
</evidence>
<evidence type="ECO:0000256" key="8">
    <source>
        <dbReference type="ARBA" id="ARBA00022793"/>
    </source>
</evidence>
<comment type="catalytic activity">
    <reaction evidence="1">
        <text>a 2-oxocarboxylate + H(+) = an aldehyde + CO2</text>
        <dbReference type="Rhea" id="RHEA:11628"/>
        <dbReference type="ChEBI" id="CHEBI:15378"/>
        <dbReference type="ChEBI" id="CHEBI:16526"/>
        <dbReference type="ChEBI" id="CHEBI:17478"/>
        <dbReference type="ChEBI" id="CHEBI:35179"/>
        <dbReference type="EC" id="4.1.1.1"/>
    </reaction>
</comment>
<dbReference type="InterPro" id="IPR012001">
    <property type="entry name" value="Thiamin_PyroP_enz_TPP-bd_dom"/>
</dbReference>
<dbReference type="GO" id="GO:0005829">
    <property type="term" value="C:cytosol"/>
    <property type="evidence" value="ECO:0007669"/>
    <property type="project" value="TreeGrafter"/>
</dbReference>
<evidence type="ECO:0000313" key="17">
    <source>
        <dbReference type="EMBL" id="KAF9882949.1"/>
    </source>
</evidence>
<keyword evidence="7 12" id="KW-0479">Metal-binding</keyword>
<feature type="binding site" evidence="12">
    <location>
        <position position="467"/>
    </location>
    <ligand>
        <name>Mg(2+)</name>
        <dbReference type="ChEBI" id="CHEBI:18420"/>
    </ligand>
</feature>
<comment type="similarity">
    <text evidence="4 13">Belongs to the TPP enzyme family.</text>
</comment>
<protein>
    <recommendedName>
        <fullName evidence="6">Pyruvate decarboxylase</fullName>
        <ecNumber evidence="5">4.1.1.1</ecNumber>
    </recommendedName>
</protein>
<evidence type="ECO:0000256" key="9">
    <source>
        <dbReference type="ARBA" id="ARBA00022842"/>
    </source>
</evidence>
<dbReference type="Pfam" id="PF02776">
    <property type="entry name" value="TPP_enzyme_N"/>
    <property type="match status" value="1"/>
</dbReference>
<dbReference type="InterPro" id="IPR047213">
    <property type="entry name" value="TPP_PYR_PDC_IPDC-like"/>
</dbReference>
<evidence type="ECO:0000256" key="5">
    <source>
        <dbReference type="ARBA" id="ARBA00013202"/>
    </source>
</evidence>
<dbReference type="Pfam" id="PF02775">
    <property type="entry name" value="TPP_enzyme_C"/>
    <property type="match status" value="1"/>
</dbReference>
<sequence length="562" mass="60742">MATVGSYLATRLAQVGIQRHFVVPGDYNLILLDQLQQDPGLDEINCTNELNCSMAAEGYARAKGIAACVVTYSVGAFSAFNGIGSAYGENLPVVLISGAPNTNDASDFNLLHHTIAEHDFDYQLEMAKKITVAAVAIRRASDAPRLIDDTLRKALFHKKPVYIEIPTNIANQPCAPPGPETAILHTRQSDAVILKESVNKAAGFLSTKGNISILVGPKARSAHDQAAIQVLAEALGCAVTVMPGAKSFFPETHPQYAGVYWGQASTLGADAIVDWSDIVICVGTVWTDYSTVGWTARPASAACLTIDKDQVQFAGADYSSISMADFTTQLAQVVKKSPATMVEYKRLGPYETSFKPSGPAETLTRKEMCHQIESLVTSKSALLVDTGDSWFNGMQMHLPEGARFEIEMQWGHIGWSVPASLGYAVGRPDHQVITTVGDGSFQVTAQEVSQLTRLRIPVIFFLINNGGYTIEVEIHDGIYNNIQNWDYAAFIETFNAGNGHGRGYRATTAGELSSAIESARMNLDGPSLIECVIDRDDCSKELISWGRSVGVANGRPPKRQKC</sequence>
<evidence type="ECO:0000259" key="16">
    <source>
        <dbReference type="Pfam" id="PF02776"/>
    </source>
</evidence>
<dbReference type="Gene3D" id="3.40.50.970">
    <property type="match status" value="2"/>
</dbReference>
<gene>
    <name evidence="17" type="ORF">FE257_004860</name>
</gene>
<dbReference type="FunFam" id="3.40.50.970:FF:000019">
    <property type="entry name" value="Pyruvate decarboxylase isozyme"/>
    <property type="match status" value="1"/>
</dbReference>